<dbReference type="FunFam" id="3.40.605.10:FF:000033">
    <property type="entry name" value="NAD-dependent succinate-semialdehyde dehydrogenase"/>
    <property type="match status" value="1"/>
</dbReference>
<dbReference type="PANTHER" id="PTHR43353:SF5">
    <property type="entry name" value="SUCCINATE-SEMIALDEHYDE DEHYDROGENASE, MITOCHONDRIAL"/>
    <property type="match status" value="1"/>
</dbReference>
<comment type="similarity">
    <text evidence="1">Belongs to the aldehyde dehydrogenase family.</text>
</comment>
<gene>
    <name evidence="4" type="primary">gabD-3</name>
    <name evidence="4" type="ORF">ANI02nite_31950</name>
</gene>
<evidence type="ECO:0000313" key="5">
    <source>
        <dbReference type="Proteomes" id="UP000321635"/>
    </source>
</evidence>
<dbReference type="STRING" id="1120919.GCA_000429165_03333"/>
<dbReference type="AlphaFoldDB" id="A0A511XEI8"/>
<dbReference type="Proteomes" id="UP000321635">
    <property type="component" value="Unassembled WGS sequence"/>
</dbReference>
<name>A0A511XEI8_9PROT</name>
<dbReference type="SUPFAM" id="SSF53720">
    <property type="entry name" value="ALDH-like"/>
    <property type="match status" value="1"/>
</dbReference>
<dbReference type="InterPro" id="IPR015590">
    <property type="entry name" value="Aldehyde_DH_dom"/>
</dbReference>
<accession>A0A511XEI8</accession>
<dbReference type="RefSeq" id="WP_026398824.1">
    <property type="nucleotide sequence ID" value="NZ_AUBI01000019.1"/>
</dbReference>
<comment type="caution">
    <text evidence="4">The sequence shown here is derived from an EMBL/GenBank/DDBJ whole genome shotgun (WGS) entry which is preliminary data.</text>
</comment>
<dbReference type="InterPro" id="IPR016161">
    <property type="entry name" value="Ald_DH/histidinol_DH"/>
</dbReference>
<dbReference type="CDD" id="cd07103">
    <property type="entry name" value="ALDH_F5_SSADH_GabD"/>
    <property type="match status" value="1"/>
</dbReference>
<dbReference type="EMBL" id="BJYF01000032">
    <property type="protein sequence ID" value="GEN61311.1"/>
    <property type="molecule type" value="Genomic_DNA"/>
</dbReference>
<feature type="domain" description="Aldehyde dehydrogenase" evidence="3">
    <location>
        <begin position="15"/>
        <end position="474"/>
    </location>
</feature>
<proteinExistence type="inferred from homology"/>
<sequence>MSAYPDTRLFIDGAWRPADDGQTLPVVNPATGLVIGQVARAGEADIARAVDAARKGFAAWSRVGAFERYNVIRQAASLLRERVDTIARLMTVEQGKPLVEARTEILGSADILDWLAEEGRRAYGRLVPPRAPDVTQMVLRTPIGPVAGFSPWNFPISQAARKLGAALATGCSIILKAPEETPASPAALVQAFIDAGLPGDVLSLLYGVPAEISSRLIPDPAIRKISFTGSTAVGRELAAMAGRHMKRSTMELGGHAPVIVAADADLDQAAALLAASKFRNAGQVCVSPTRFLVERPAYDGFLDRFLSHVSAVKPGDGLDATTTMGPLAHERRVSAIETLIDNATSLGARVETGGGRMGNAGYFFQPTVVTGLTPDMQIMNEEPFGPVALITPVEDIDTALKEANRLDYGLAAYAFTRSGVTATRLRDEVRSGMLTINHLGLALPETPFGGIGDSGYGSEGGAEAIEPYLETRFVTHKTVL</sequence>
<dbReference type="OrthoDB" id="9772584at2"/>
<evidence type="ECO:0000313" key="4">
    <source>
        <dbReference type="EMBL" id="GEN61311.1"/>
    </source>
</evidence>
<dbReference type="InterPro" id="IPR016163">
    <property type="entry name" value="Ald_DH_C"/>
</dbReference>
<dbReference type="InterPro" id="IPR050740">
    <property type="entry name" value="Aldehyde_DH_Superfamily"/>
</dbReference>
<dbReference type="Gene3D" id="3.40.605.10">
    <property type="entry name" value="Aldehyde Dehydrogenase, Chain A, domain 1"/>
    <property type="match status" value="1"/>
</dbReference>
<evidence type="ECO:0000256" key="1">
    <source>
        <dbReference type="ARBA" id="ARBA00009986"/>
    </source>
</evidence>
<dbReference type="Pfam" id="PF00171">
    <property type="entry name" value="Aldedh"/>
    <property type="match status" value="1"/>
</dbReference>
<reference evidence="4 5" key="1">
    <citation type="submission" date="2019-07" db="EMBL/GenBank/DDBJ databases">
        <title>Whole genome shotgun sequence of Acetobacter nitrogenifigens NBRC 105050.</title>
        <authorList>
            <person name="Hosoyama A."/>
            <person name="Uohara A."/>
            <person name="Ohji S."/>
            <person name="Ichikawa N."/>
        </authorList>
    </citation>
    <scope>NUCLEOTIDE SEQUENCE [LARGE SCALE GENOMIC DNA]</scope>
    <source>
        <strain evidence="4 5">NBRC 105050</strain>
    </source>
</reference>
<evidence type="ECO:0000259" key="3">
    <source>
        <dbReference type="Pfam" id="PF00171"/>
    </source>
</evidence>
<keyword evidence="2" id="KW-0560">Oxidoreductase</keyword>
<evidence type="ECO:0000256" key="2">
    <source>
        <dbReference type="ARBA" id="ARBA00023002"/>
    </source>
</evidence>
<protein>
    <submittedName>
        <fullName evidence="4">NAD-dependent succinate-semialdehyde dehydrogenase</fullName>
    </submittedName>
</protein>
<dbReference type="GO" id="GO:0016620">
    <property type="term" value="F:oxidoreductase activity, acting on the aldehyde or oxo group of donors, NAD or NADP as acceptor"/>
    <property type="evidence" value="ECO:0007669"/>
    <property type="project" value="InterPro"/>
</dbReference>
<dbReference type="PANTHER" id="PTHR43353">
    <property type="entry name" value="SUCCINATE-SEMIALDEHYDE DEHYDROGENASE, MITOCHONDRIAL"/>
    <property type="match status" value="1"/>
</dbReference>
<keyword evidence="5" id="KW-1185">Reference proteome</keyword>
<dbReference type="FunFam" id="3.40.309.10:FF:000009">
    <property type="entry name" value="Aldehyde dehydrogenase A"/>
    <property type="match status" value="1"/>
</dbReference>
<dbReference type="Gene3D" id="3.40.309.10">
    <property type="entry name" value="Aldehyde Dehydrogenase, Chain A, domain 2"/>
    <property type="match status" value="1"/>
</dbReference>
<dbReference type="InterPro" id="IPR016162">
    <property type="entry name" value="Ald_DH_N"/>
</dbReference>
<organism evidence="4 5">
    <name type="scientific">Acetobacter nitrogenifigens DSM 23921 = NBRC 105050</name>
    <dbReference type="NCBI Taxonomy" id="1120919"/>
    <lineage>
        <taxon>Bacteria</taxon>
        <taxon>Pseudomonadati</taxon>
        <taxon>Pseudomonadota</taxon>
        <taxon>Alphaproteobacteria</taxon>
        <taxon>Acetobacterales</taxon>
        <taxon>Acetobacteraceae</taxon>
        <taxon>Acetobacter</taxon>
    </lineage>
</organism>